<dbReference type="EMBL" id="ASHM01251649">
    <property type="protein sequence ID" value="PNX69538.1"/>
    <property type="molecule type" value="Genomic_DNA"/>
</dbReference>
<reference evidence="2 3" key="1">
    <citation type="journal article" date="2014" name="Am. J. Bot.">
        <title>Genome assembly and annotation for red clover (Trifolium pratense; Fabaceae).</title>
        <authorList>
            <person name="Istvanek J."/>
            <person name="Jaros M."/>
            <person name="Krenek A."/>
            <person name="Repkova J."/>
        </authorList>
    </citation>
    <scope>NUCLEOTIDE SEQUENCE [LARGE SCALE GENOMIC DNA]</scope>
    <source>
        <strain evidence="3">cv. Tatra</strain>
        <tissue evidence="2">Young leaves</tissue>
    </source>
</reference>
<dbReference type="AlphaFoldDB" id="A0A2K3KTD8"/>
<feature type="non-terminal residue" evidence="2">
    <location>
        <position position="61"/>
    </location>
</feature>
<proteinExistence type="predicted"/>
<organism evidence="2 3">
    <name type="scientific">Trifolium pratense</name>
    <name type="common">Red clover</name>
    <dbReference type="NCBI Taxonomy" id="57577"/>
    <lineage>
        <taxon>Eukaryota</taxon>
        <taxon>Viridiplantae</taxon>
        <taxon>Streptophyta</taxon>
        <taxon>Embryophyta</taxon>
        <taxon>Tracheophyta</taxon>
        <taxon>Spermatophyta</taxon>
        <taxon>Magnoliopsida</taxon>
        <taxon>eudicotyledons</taxon>
        <taxon>Gunneridae</taxon>
        <taxon>Pentapetalae</taxon>
        <taxon>rosids</taxon>
        <taxon>fabids</taxon>
        <taxon>Fabales</taxon>
        <taxon>Fabaceae</taxon>
        <taxon>Papilionoideae</taxon>
        <taxon>50 kb inversion clade</taxon>
        <taxon>NPAAA clade</taxon>
        <taxon>Hologalegina</taxon>
        <taxon>IRL clade</taxon>
        <taxon>Trifolieae</taxon>
        <taxon>Trifolium</taxon>
    </lineage>
</organism>
<feature type="region of interest" description="Disordered" evidence="1">
    <location>
        <begin position="1"/>
        <end position="61"/>
    </location>
</feature>
<gene>
    <name evidence="2" type="ORF">L195_g064481</name>
</gene>
<protein>
    <submittedName>
        <fullName evidence="2">Uncharacterized protein</fullName>
    </submittedName>
</protein>
<dbReference type="Proteomes" id="UP000236291">
    <property type="component" value="Unassembled WGS sequence"/>
</dbReference>
<sequence>MAEQRTKRKHEADADKVVEALSKKPIILDEEESESDETQFDDETESDEETLGAKLRKKQVP</sequence>
<evidence type="ECO:0000256" key="1">
    <source>
        <dbReference type="SAM" id="MobiDB-lite"/>
    </source>
</evidence>
<comment type="caution">
    <text evidence="2">The sequence shown here is derived from an EMBL/GenBank/DDBJ whole genome shotgun (WGS) entry which is preliminary data.</text>
</comment>
<accession>A0A2K3KTD8</accession>
<reference evidence="2 3" key="2">
    <citation type="journal article" date="2017" name="Front. Plant Sci.">
        <title>Gene Classification and Mining of Molecular Markers Useful in Red Clover (Trifolium pratense) Breeding.</title>
        <authorList>
            <person name="Istvanek J."/>
            <person name="Dluhosova J."/>
            <person name="Dluhos P."/>
            <person name="Patkova L."/>
            <person name="Nedelnik J."/>
            <person name="Repkova J."/>
        </authorList>
    </citation>
    <scope>NUCLEOTIDE SEQUENCE [LARGE SCALE GENOMIC DNA]</scope>
    <source>
        <strain evidence="3">cv. Tatra</strain>
        <tissue evidence="2">Young leaves</tissue>
    </source>
</reference>
<name>A0A2K3KTD8_TRIPR</name>
<feature type="compositionally biased region" description="Basic and acidic residues" evidence="1">
    <location>
        <begin position="10"/>
        <end position="22"/>
    </location>
</feature>
<feature type="compositionally biased region" description="Acidic residues" evidence="1">
    <location>
        <begin position="28"/>
        <end position="50"/>
    </location>
</feature>
<evidence type="ECO:0000313" key="2">
    <source>
        <dbReference type="EMBL" id="PNX69538.1"/>
    </source>
</evidence>
<evidence type="ECO:0000313" key="3">
    <source>
        <dbReference type="Proteomes" id="UP000236291"/>
    </source>
</evidence>